<evidence type="ECO:0000313" key="3">
    <source>
        <dbReference type="Proteomes" id="UP000249390"/>
    </source>
</evidence>
<gene>
    <name evidence="2" type="ORF">DM860_012740</name>
</gene>
<protein>
    <submittedName>
        <fullName evidence="2">Uncharacterized protein</fullName>
    </submittedName>
</protein>
<organism evidence="2 3">
    <name type="scientific">Cuscuta australis</name>
    <dbReference type="NCBI Taxonomy" id="267555"/>
    <lineage>
        <taxon>Eukaryota</taxon>
        <taxon>Viridiplantae</taxon>
        <taxon>Streptophyta</taxon>
        <taxon>Embryophyta</taxon>
        <taxon>Tracheophyta</taxon>
        <taxon>Spermatophyta</taxon>
        <taxon>Magnoliopsida</taxon>
        <taxon>eudicotyledons</taxon>
        <taxon>Gunneridae</taxon>
        <taxon>Pentapetalae</taxon>
        <taxon>asterids</taxon>
        <taxon>lamiids</taxon>
        <taxon>Solanales</taxon>
        <taxon>Convolvulaceae</taxon>
        <taxon>Cuscuteae</taxon>
        <taxon>Cuscuta</taxon>
        <taxon>Cuscuta subgen. Grammica</taxon>
        <taxon>Cuscuta sect. Cleistogrammica</taxon>
    </lineage>
</organism>
<proteinExistence type="predicted"/>
<evidence type="ECO:0000313" key="2">
    <source>
        <dbReference type="EMBL" id="RAL49307.1"/>
    </source>
</evidence>
<feature type="region of interest" description="Disordered" evidence="1">
    <location>
        <begin position="35"/>
        <end position="143"/>
    </location>
</feature>
<feature type="compositionally biased region" description="Basic and acidic residues" evidence="1">
    <location>
        <begin position="82"/>
        <end position="91"/>
    </location>
</feature>
<feature type="compositionally biased region" description="Basic and acidic residues" evidence="1">
    <location>
        <begin position="111"/>
        <end position="121"/>
    </location>
</feature>
<dbReference type="EMBL" id="NQVE01000082">
    <property type="protein sequence ID" value="RAL49307.1"/>
    <property type="molecule type" value="Genomic_DNA"/>
</dbReference>
<dbReference type="Proteomes" id="UP000249390">
    <property type="component" value="Unassembled WGS sequence"/>
</dbReference>
<accession>A0A328DU57</accession>
<comment type="caution">
    <text evidence="2">The sequence shown here is derived from an EMBL/GenBank/DDBJ whole genome shotgun (WGS) entry which is preliminary data.</text>
</comment>
<reference evidence="2 3" key="1">
    <citation type="submission" date="2018-06" db="EMBL/GenBank/DDBJ databases">
        <title>The Genome of Cuscuta australis (Dodder) Provides Insight into the Evolution of Plant Parasitism.</title>
        <authorList>
            <person name="Liu H."/>
        </authorList>
    </citation>
    <scope>NUCLEOTIDE SEQUENCE [LARGE SCALE GENOMIC DNA]</scope>
    <source>
        <strain evidence="3">cv. Yunnan</strain>
        <tissue evidence="2">Vines</tissue>
    </source>
</reference>
<keyword evidence="3" id="KW-1185">Reference proteome</keyword>
<evidence type="ECO:0000256" key="1">
    <source>
        <dbReference type="SAM" id="MobiDB-lite"/>
    </source>
</evidence>
<name>A0A328DU57_9ASTE</name>
<dbReference type="AlphaFoldDB" id="A0A328DU57"/>
<sequence>MTLSSGGRGEVGDGGMQEVVHGDEVEEGAQVHRVQVRGRQIPVPHGGQGGGSRGELRRPGRRSPQGRLPLRPVRLRLRHRRQLPEEQDTVHRLGAGGVQDPSQNALRHLQGRAEEGSRWDPLRGSGHRSCRDGNRRHQGSSRQMKYDDDLIINYPRTTTSSSSLSLIIINCHHHHHQFCVVFFFLINRLYERTTTTEYYYSHYYHYSLGN</sequence>